<evidence type="ECO:0000313" key="1">
    <source>
        <dbReference type="EMBL" id="SQI34986.1"/>
    </source>
</evidence>
<dbReference type="KEGG" id="lri:NCTC12151_00312"/>
<organism evidence="1 2">
    <name type="scientific">Leminorella richardii</name>
    <dbReference type="NCBI Taxonomy" id="158841"/>
    <lineage>
        <taxon>Bacteria</taxon>
        <taxon>Pseudomonadati</taxon>
        <taxon>Pseudomonadota</taxon>
        <taxon>Gammaproteobacteria</taxon>
        <taxon>Enterobacterales</taxon>
        <taxon>Budviciaceae</taxon>
        <taxon>Leminorella</taxon>
    </lineage>
</organism>
<gene>
    <name evidence="1" type="ORF">NCTC12151_00312</name>
</gene>
<keyword evidence="2" id="KW-1185">Reference proteome</keyword>
<accession>A0A2X4U5D3</accession>
<name>A0A2X4U5D3_9GAMM</name>
<dbReference type="RefSeq" id="WP_111738995.1">
    <property type="nucleotide sequence ID" value="NZ_LR698987.1"/>
</dbReference>
<dbReference type="OrthoDB" id="6636965at2"/>
<dbReference type="Proteomes" id="UP000249005">
    <property type="component" value="Chromosome 1"/>
</dbReference>
<dbReference type="EMBL" id="LS483470">
    <property type="protein sequence ID" value="SQI34986.1"/>
    <property type="molecule type" value="Genomic_DNA"/>
</dbReference>
<evidence type="ECO:0000313" key="2">
    <source>
        <dbReference type="Proteomes" id="UP000249005"/>
    </source>
</evidence>
<protein>
    <submittedName>
        <fullName evidence="1">Uncharacterized protein</fullName>
    </submittedName>
</protein>
<reference evidence="1 2" key="1">
    <citation type="submission" date="2018-06" db="EMBL/GenBank/DDBJ databases">
        <authorList>
            <consortium name="Pathogen Informatics"/>
            <person name="Doyle S."/>
        </authorList>
    </citation>
    <scope>NUCLEOTIDE SEQUENCE [LARGE SCALE GENOMIC DNA]</scope>
    <source>
        <strain evidence="1 2">NCTC12151</strain>
    </source>
</reference>
<dbReference type="AlphaFoldDB" id="A0A2X4U5D3"/>
<sequence length="153" mass="17028">MKAENTNALGNQQIESTNWFFLREGYSDAIELPVPLSCSIREAIASAVTIHQPEHDELCYVGKLTTGHSYSGLIDADNIITSIREDLSCFLATGSAQDECDLRMSQLAQLEELLADWLDERCPIKGLMFKEEVSFKVITPDTCNAIFVEVIPL</sequence>
<proteinExistence type="predicted"/>